<evidence type="ECO:0008006" key="4">
    <source>
        <dbReference type="Google" id="ProtNLM"/>
    </source>
</evidence>
<feature type="transmembrane region" description="Helical" evidence="1">
    <location>
        <begin position="721"/>
        <end position="741"/>
    </location>
</feature>
<feature type="transmembrane region" description="Helical" evidence="1">
    <location>
        <begin position="545"/>
        <end position="565"/>
    </location>
</feature>
<dbReference type="Proteomes" id="UP000250245">
    <property type="component" value="Unassembled WGS sequence"/>
</dbReference>
<feature type="transmembrane region" description="Helical" evidence="1">
    <location>
        <begin position="665"/>
        <end position="683"/>
    </location>
</feature>
<feature type="transmembrane region" description="Helical" evidence="1">
    <location>
        <begin position="483"/>
        <end position="505"/>
    </location>
</feature>
<evidence type="ECO:0000313" key="2">
    <source>
        <dbReference type="EMBL" id="SQB64419.1"/>
    </source>
</evidence>
<keyword evidence="1" id="KW-0812">Transmembrane</keyword>
<keyword evidence="1" id="KW-0472">Membrane</keyword>
<gene>
    <name evidence="2" type="ORF">NCTC11820_00763</name>
</gene>
<reference evidence="2 3" key="1">
    <citation type="submission" date="2018-06" db="EMBL/GenBank/DDBJ databases">
        <authorList>
            <consortium name="Pathogen Informatics"/>
            <person name="Doyle S."/>
        </authorList>
    </citation>
    <scope>NUCLEOTIDE SEQUENCE [LARGE SCALE GENOMIC DNA]</scope>
    <source>
        <strain evidence="2 3">NCTC11820</strain>
    </source>
</reference>
<feature type="transmembrane region" description="Helical" evidence="1">
    <location>
        <begin position="450"/>
        <end position="471"/>
    </location>
</feature>
<feature type="transmembrane region" description="Helical" evidence="1">
    <location>
        <begin position="793"/>
        <end position="813"/>
    </location>
</feature>
<dbReference type="AlphaFoldDB" id="A0A2X3AN78"/>
<dbReference type="EMBL" id="UASJ01000001">
    <property type="protein sequence ID" value="SQB64419.1"/>
    <property type="molecule type" value="Genomic_DNA"/>
</dbReference>
<feature type="transmembrane region" description="Helical" evidence="1">
    <location>
        <begin position="614"/>
        <end position="634"/>
    </location>
</feature>
<protein>
    <recommendedName>
        <fullName evidence="4">Tat pathway signal sequence domain protein</fullName>
    </recommendedName>
</protein>
<evidence type="ECO:0000313" key="3">
    <source>
        <dbReference type="Proteomes" id="UP000250245"/>
    </source>
</evidence>
<feature type="transmembrane region" description="Helical" evidence="1">
    <location>
        <begin position="640"/>
        <end position="658"/>
    </location>
</feature>
<sequence>MFKLGKIPPMCSWWRRLGAFVAMLAVTLAVLLPQASAMTEVVHEPQFPTARWTQNADVILPSPDAPGVLFLGMSGLKPSDLDLQGNQLGQMLVPFTFSALSTRSFRIYTCPTEGWMQLRARGDVADEEGRRLAQTVGAQCLGMKLVKSDGTTAETPAQITPAAPSLPKTTAVTYAQFKGRTENITWPARGIFAPDAWAVGRNAGIPLANHRGQVAHWQPLPVIPEMERINPSALDSLYNERTGAGARAAFDAKAQQPVPPLGKPLKNRTALASAWQELLAAAPSDVVVDLDTVDTAVLNQNTYDTAKTLSLQQLSAILSANQSAAHPRPVVIASLGDFEGARSLQLLAAQTPGLALTDGKPSATPRKGLTETTGVLYTSTTHALGLATLADVRGLVFNARAYVEPKMVPPANIILPELSVTPVAGVAKACAMITEQQRHATSALRANSPWYQVFHLFSYLAMGALLIWAFASSGTRRLANNWWVVRLLGLVAFAMLPAALILNWIPWWNLPGTDSAVGSVGISLALTAVITAVLVASLWRNSHAVAILAGISCFILALDIMLGSAHQRNGFMGSLVLSSRRYYGISNRTYIILIAGALLALLPVLQRFWGQRRAGWITAGLGVAVLLVDALPGWGADFGGPPGIILAFGIVALMAAGVPPRWWHAGLWVVSTLAVMGIIGWFSRGSDSHIGNFWSNLGSSESRELIAGKVRDVLRSFVNNLGVVILLVLVVAVLATTLVIVKRRQVSWPRWVSSWNQLTDQPALRVVALGILLGMAVAVPINDSGMMIVKEAIYLVLPPLGAIIAQGAAQLNLSSTPSANK</sequence>
<feature type="transmembrane region" description="Helical" evidence="1">
    <location>
        <begin position="762"/>
        <end position="781"/>
    </location>
</feature>
<accession>A0A2X3AN78</accession>
<feature type="transmembrane region" description="Helical" evidence="1">
    <location>
        <begin position="517"/>
        <end position="538"/>
    </location>
</feature>
<feature type="transmembrane region" description="Helical" evidence="1">
    <location>
        <begin position="585"/>
        <end position="602"/>
    </location>
</feature>
<name>A0A2X3AN78_9ACTO</name>
<evidence type="ECO:0000256" key="1">
    <source>
        <dbReference type="SAM" id="Phobius"/>
    </source>
</evidence>
<proteinExistence type="predicted"/>
<organism evidence="2 3">
    <name type="scientific">Mobiluncus curtisii</name>
    <dbReference type="NCBI Taxonomy" id="2051"/>
    <lineage>
        <taxon>Bacteria</taxon>
        <taxon>Bacillati</taxon>
        <taxon>Actinomycetota</taxon>
        <taxon>Actinomycetes</taxon>
        <taxon>Actinomycetales</taxon>
        <taxon>Actinomycetaceae</taxon>
        <taxon>Mobiluncus</taxon>
    </lineage>
</organism>
<keyword evidence="1" id="KW-1133">Transmembrane helix</keyword>